<dbReference type="GO" id="GO:0019843">
    <property type="term" value="F:rRNA binding"/>
    <property type="evidence" value="ECO:0007669"/>
    <property type="project" value="UniProtKB-UniRule"/>
</dbReference>
<evidence type="ECO:0000256" key="3">
    <source>
        <dbReference type="HAMAP-Rule" id="MF_00360"/>
    </source>
</evidence>
<name>A0A1F7UJL2_9BACT</name>
<sequence length="152" mass="16927">MRYDLLYLLPLRGEDAPPQDMQQKIGALLKDAKATIVREEDPGKRRLAYPIGRARYGFYGNVLFEADTADVMKLKESLTLETGVIRFQIVREEQTAPKKLKSARVKPKRPTMIPTAVTAPIAPAARVPAHETVDLAALDKKLEELLSDEVAS</sequence>
<gene>
    <name evidence="3" type="primary">rpsF</name>
    <name evidence="4" type="ORF">A3J43_02960</name>
</gene>
<keyword evidence="3 4" id="KW-0689">Ribosomal protein</keyword>
<dbReference type="InterPro" id="IPR000529">
    <property type="entry name" value="Ribosomal_bS6"/>
</dbReference>
<dbReference type="GO" id="GO:0006412">
    <property type="term" value="P:translation"/>
    <property type="evidence" value="ECO:0007669"/>
    <property type="project" value="UniProtKB-UniRule"/>
</dbReference>
<protein>
    <recommendedName>
        <fullName evidence="2 3">Small ribosomal subunit protein bS6</fullName>
    </recommendedName>
</protein>
<dbReference type="HAMAP" id="MF_00360">
    <property type="entry name" value="Ribosomal_bS6"/>
    <property type="match status" value="1"/>
</dbReference>
<comment type="caution">
    <text evidence="4">The sequence shown here is derived from an EMBL/GenBank/DDBJ whole genome shotgun (WGS) entry which is preliminary data.</text>
</comment>
<dbReference type="GO" id="GO:0005840">
    <property type="term" value="C:ribosome"/>
    <property type="evidence" value="ECO:0007669"/>
    <property type="project" value="UniProtKB-KW"/>
</dbReference>
<evidence type="ECO:0000256" key="1">
    <source>
        <dbReference type="ARBA" id="ARBA00009512"/>
    </source>
</evidence>
<comment type="function">
    <text evidence="3">Binds together with bS18 to 16S ribosomal RNA.</text>
</comment>
<keyword evidence="3" id="KW-0694">RNA-binding</keyword>
<dbReference type="InterPro" id="IPR020814">
    <property type="entry name" value="Ribosomal_S6_plastid/chlpt"/>
</dbReference>
<dbReference type="GO" id="GO:1990904">
    <property type="term" value="C:ribonucleoprotein complex"/>
    <property type="evidence" value="ECO:0007669"/>
    <property type="project" value="UniProtKB-KW"/>
</dbReference>
<dbReference type="Gene3D" id="3.30.70.60">
    <property type="match status" value="1"/>
</dbReference>
<dbReference type="EMBL" id="MGEF01000049">
    <property type="protein sequence ID" value="OGL77897.1"/>
    <property type="molecule type" value="Genomic_DNA"/>
</dbReference>
<dbReference type="AlphaFoldDB" id="A0A1F7UJL2"/>
<dbReference type="SUPFAM" id="SSF54995">
    <property type="entry name" value="Ribosomal protein S6"/>
    <property type="match status" value="1"/>
</dbReference>
<dbReference type="NCBIfam" id="TIGR00166">
    <property type="entry name" value="S6"/>
    <property type="match status" value="1"/>
</dbReference>
<evidence type="ECO:0000313" key="5">
    <source>
        <dbReference type="Proteomes" id="UP000176604"/>
    </source>
</evidence>
<evidence type="ECO:0000313" key="4">
    <source>
        <dbReference type="EMBL" id="OGL77897.1"/>
    </source>
</evidence>
<dbReference type="Pfam" id="PF01250">
    <property type="entry name" value="Ribosomal_S6"/>
    <property type="match status" value="1"/>
</dbReference>
<dbReference type="InterPro" id="IPR035980">
    <property type="entry name" value="Ribosomal_bS6_sf"/>
</dbReference>
<dbReference type="CDD" id="cd00473">
    <property type="entry name" value="bS6"/>
    <property type="match status" value="1"/>
</dbReference>
<dbReference type="InterPro" id="IPR014717">
    <property type="entry name" value="Transl_elong_EF1B/ribsomal_bS6"/>
</dbReference>
<keyword evidence="3" id="KW-0687">Ribonucleoprotein</keyword>
<reference evidence="4 5" key="1">
    <citation type="journal article" date="2016" name="Nat. Commun.">
        <title>Thousands of microbial genomes shed light on interconnected biogeochemical processes in an aquifer system.</title>
        <authorList>
            <person name="Anantharaman K."/>
            <person name="Brown C.T."/>
            <person name="Hug L.A."/>
            <person name="Sharon I."/>
            <person name="Castelle C.J."/>
            <person name="Probst A.J."/>
            <person name="Thomas B.C."/>
            <person name="Singh A."/>
            <person name="Wilkins M.J."/>
            <person name="Karaoz U."/>
            <person name="Brodie E.L."/>
            <person name="Williams K.H."/>
            <person name="Hubbard S.S."/>
            <person name="Banfield J.F."/>
        </authorList>
    </citation>
    <scope>NUCLEOTIDE SEQUENCE [LARGE SCALE GENOMIC DNA]</scope>
</reference>
<evidence type="ECO:0000256" key="2">
    <source>
        <dbReference type="ARBA" id="ARBA00035294"/>
    </source>
</evidence>
<proteinExistence type="inferred from homology"/>
<dbReference type="Proteomes" id="UP000176604">
    <property type="component" value="Unassembled WGS sequence"/>
</dbReference>
<organism evidence="4 5">
    <name type="scientific">Candidatus Uhrbacteria bacterium RIFCSPHIGHO2_12_FULL_54_23</name>
    <dbReference type="NCBI Taxonomy" id="1802397"/>
    <lineage>
        <taxon>Bacteria</taxon>
        <taxon>Candidatus Uhriibacteriota</taxon>
    </lineage>
</organism>
<keyword evidence="3" id="KW-0699">rRNA-binding</keyword>
<dbReference type="GO" id="GO:0003735">
    <property type="term" value="F:structural constituent of ribosome"/>
    <property type="evidence" value="ECO:0007669"/>
    <property type="project" value="InterPro"/>
</dbReference>
<dbReference type="STRING" id="1802397.A3J43_02960"/>
<accession>A0A1F7UJL2</accession>
<comment type="similarity">
    <text evidence="1 3">Belongs to the bacterial ribosomal protein bS6 family.</text>
</comment>